<evidence type="ECO:0000313" key="10">
    <source>
        <dbReference type="EMBL" id="MBE1237698.1"/>
    </source>
</evidence>
<evidence type="ECO:0000256" key="1">
    <source>
        <dbReference type="ARBA" id="ARBA00005049"/>
    </source>
</evidence>
<comment type="caution">
    <text evidence="10">The sequence shown here is derived from an EMBL/GenBank/DDBJ whole genome shotgun (WGS) entry which is preliminary data.</text>
</comment>
<dbReference type="EMBL" id="JACZHT010000006">
    <property type="protein sequence ID" value="MBE1237698.1"/>
    <property type="molecule type" value="Genomic_DNA"/>
</dbReference>
<dbReference type="NCBIfam" id="TIGR03160">
    <property type="entry name" value="cobT_DBIPRT"/>
    <property type="match status" value="1"/>
</dbReference>
<dbReference type="EC" id="2.4.2.21" evidence="3 9"/>
<evidence type="ECO:0000256" key="2">
    <source>
        <dbReference type="ARBA" id="ARBA00007110"/>
    </source>
</evidence>
<evidence type="ECO:0000256" key="9">
    <source>
        <dbReference type="NCBIfam" id="TIGR03160"/>
    </source>
</evidence>
<dbReference type="PANTHER" id="PTHR43463:SF1">
    <property type="entry name" value="NICOTINATE-NUCLEOTIDE--DIMETHYLBENZIMIDAZOLE PHOSPHORIBOSYLTRANSFERASE"/>
    <property type="match status" value="1"/>
</dbReference>
<evidence type="ECO:0000313" key="11">
    <source>
        <dbReference type="Proteomes" id="UP000631034"/>
    </source>
</evidence>
<comment type="catalytic activity">
    <reaction evidence="8">
        <text>5,6-dimethylbenzimidazole + nicotinate beta-D-ribonucleotide = alpha-ribazole 5'-phosphate + nicotinate + H(+)</text>
        <dbReference type="Rhea" id="RHEA:11196"/>
        <dbReference type="ChEBI" id="CHEBI:15378"/>
        <dbReference type="ChEBI" id="CHEBI:15890"/>
        <dbReference type="ChEBI" id="CHEBI:32544"/>
        <dbReference type="ChEBI" id="CHEBI:57502"/>
        <dbReference type="ChEBI" id="CHEBI:57918"/>
        <dbReference type="EC" id="2.4.2.21"/>
    </reaction>
</comment>
<dbReference type="Pfam" id="PF02277">
    <property type="entry name" value="DBI_PRT"/>
    <property type="match status" value="1"/>
</dbReference>
<evidence type="ECO:0000256" key="4">
    <source>
        <dbReference type="ARBA" id="ARBA00015486"/>
    </source>
</evidence>
<dbReference type="Proteomes" id="UP000631034">
    <property type="component" value="Unassembled WGS sequence"/>
</dbReference>
<dbReference type="Gene3D" id="3.40.50.10210">
    <property type="match status" value="1"/>
</dbReference>
<comment type="similarity">
    <text evidence="2">Belongs to the CobT family.</text>
</comment>
<dbReference type="AlphaFoldDB" id="A0A8J7CDF3"/>
<gene>
    <name evidence="10" type="primary">cobT</name>
    <name evidence="10" type="ORF">IHV25_08565</name>
</gene>
<dbReference type="GO" id="GO:0008939">
    <property type="term" value="F:nicotinate-nucleotide-dimethylbenzimidazole phosphoribosyltransferase activity"/>
    <property type="evidence" value="ECO:0007669"/>
    <property type="project" value="UniProtKB-UniRule"/>
</dbReference>
<accession>A0A8J7CDF3</accession>
<reference evidence="10" key="1">
    <citation type="submission" date="2020-10" db="EMBL/GenBank/DDBJ databases">
        <title>Genome sequence of the unusual species of purple photosynthetic bacteria, Phaeovibrio sulfidiphilus DSM 23193, type strain.</title>
        <authorList>
            <person name="Kyndt J.A."/>
            <person name="Meyer T.E."/>
        </authorList>
    </citation>
    <scope>NUCLEOTIDE SEQUENCE</scope>
    <source>
        <strain evidence="10">DSM 23193</strain>
    </source>
</reference>
<dbReference type="RefSeq" id="WP_192534703.1">
    <property type="nucleotide sequence ID" value="NZ_JACZHT010000006.1"/>
</dbReference>
<evidence type="ECO:0000256" key="5">
    <source>
        <dbReference type="ARBA" id="ARBA00022573"/>
    </source>
</evidence>
<dbReference type="GO" id="GO:0009236">
    <property type="term" value="P:cobalamin biosynthetic process"/>
    <property type="evidence" value="ECO:0007669"/>
    <property type="project" value="UniProtKB-UniRule"/>
</dbReference>
<dbReference type="InterPro" id="IPR017846">
    <property type="entry name" value="Nict_dMeBzImd_PRibTrfase_bact"/>
</dbReference>
<dbReference type="InterPro" id="IPR036087">
    <property type="entry name" value="Nict_dMeBzImd_PRibTrfase_sf"/>
</dbReference>
<dbReference type="InterPro" id="IPR023195">
    <property type="entry name" value="Nict_dMeBzImd_PRibTrfase_N"/>
</dbReference>
<organism evidence="10 11">
    <name type="scientific">Phaeovibrio sulfidiphilus</name>
    <dbReference type="NCBI Taxonomy" id="1220600"/>
    <lineage>
        <taxon>Bacteria</taxon>
        <taxon>Pseudomonadati</taxon>
        <taxon>Pseudomonadota</taxon>
        <taxon>Alphaproteobacteria</taxon>
        <taxon>Rhodospirillales</taxon>
        <taxon>Rhodospirillaceae</taxon>
        <taxon>Phaeovibrio</taxon>
    </lineage>
</organism>
<keyword evidence="7 10" id="KW-0808">Transferase</keyword>
<keyword evidence="11" id="KW-1185">Reference proteome</keyword>
<dbReference type="Gene3D" id="1.10.1610.10">
    <property type="match status" value="1"/>
</dbReference>
<keyword evidence="6 10" id="KW-0328">Glycosyltransferase</keyword>
<dbReference type="SUPFAM" id="SSF52733">
    <property type="entry name" value="Nicotinate mononucleotide:5,6-dimethylbenzimidazole phosphoribosyltransferase (CobT)"/>
    <property type="match status" value="1"/>
</dbReference>
<name>A0A8J7CDF3_9PROT</name>
<keyword evidence="5" id="KW-0169">Cobalamin biosynthesis</keyword>
<sequence length="354" mass="36296">MSPSLASARRSVASVAEFEALLHSLPGPDEAARAAASEREPCLIKPRGSMGVLEPLVATLAAWQHRHPPKVETVFVDVFIGAHGIAEYGVSAYPPEVTAQMAASYEMEGAAINQLARSCGARLRVTPIELDTPTRPFHREPAMSPEEFVRALNVGLSVDLEGADLLCIGETGIGNTTCAAALALALFGGEATDWTGPGSGVRGEALANKARLVSEAVALHRPSMASGLDILRCLGGRELAAMAGATVAARLAGVPVVLDGFTTCAAVACLQAVEPGALDHCVLGHLSREPGHGALAAAMGFEPLLRLGMALGEATGAVMAVPLLRAACFCHANMATFEEAGVSGEVEGAPAPKA</sequence>
<evidence type="ECO:0000256" key="8">
    <source>
        <dbReference type="ARBA" id="ARBA00047340"/>
    </source>
</evidence>
<evidence type="ECO:0000256" key="7">
    <source>
        <dbReference type="ARBA" id="ARBA00022679"/>
    </source>
</evidence>
<proteinExistence type="inferred from homology"/>
<protein>
    <recommendedName>
        <fullName evidence="4 9">Nicotinate-nucleotide--dimethylbenzimidazole phosphoribosyltransferase</fullName>
        <ecNumber evidence="3 9">2.4.2.21</ecNumber>
    </recommendedName>
</protein>
<dbReference type="InterPro" id="IPR003200">
    <property type="entry name" value="Nict_dMeBzImd_PRibTrfase"/>
</dbReference>
<dbReference type="NCBIfam" id="NF000996">
    <property type="entry name" value="PRK00105.1"/>
    <property type="match status" value="1"/>
</dbReference>
<dbReference type="PANTHER" id="PTHR43463">
    <property type="entry name" value="NICOTINATE-NUCLEOTIDE--DIMETHYLBENZIMIDAZOLE PHOSPHORIBOSYLTRANSFERASE"/>
    <property type="match status" value="1"/>
</dbReference>
<comment type="pathway">
    <text evidence="1">Nucleoside biosynthesis; alpha-ribazole biosynthesis; alpha-ribazole from 5,6-dimethylbenzimidazole: step 1/2.</text>
</comment>
<dbReference type="UniPathway" id="UPA00061">
    <property type="reaction ID" value="UER00516"/>
</dbReference>
<dbReference type="CDD" id="cd02439">
    <property type="entry name" value="DMB-PRT_CobT"/>
    <property type="match status" value="1"/>
</dbReference>
<evidence type="ECO:0000256" key="3">
    <source>
        <dbReference type="ARBA" id="ARBA00011991"/>
    </source>
</evidence>
<evidence type="ECO:0000256" key="6">
    <source>
        <dbReference type="ARBA" id="ARBA00022676"/>
    </source>
</evidence>